<accession>A0ABY7HPA0</accession>
<evidence type="ECO:0000256" key="11">
    <source>
        <dbReference type="PROSITE-ProRule" id="PRU00421"/>
    </source>
</evidence>
<evidence type="ECO:0000256" key="12">
    <source>
        <dbReference type="SAM" id="MobiDB-lite"/>
    </source>
</evidence>
<evidence type="ECO:0000256" key="10">
    <source>
        <dbReference type="ARBA" id="ARBA00023136"/>
    </source>
</evidence>
<evidence type="ECO:0000256" key="6">
    <source>
        <dbReference type="ARBA" id="ARBA00022683"/>
    </source>
</evidence>
<feature type="domain" description="PTS EIIC type-1" evidence="15">
    <location>
        <begin position="2"/>
        <end position="438"/>
    </location>
</feature>
<feature type="active site" description="Phosphocysteine intermediate; for EIIB activity" evidence="11">
    <location>
        <position position="487"/>
    </location>
</feature>
<keyword evidence="9 13" id="KW-1133">Transmembrane helix</keyword>
<dbReference type="InterPro" id="IPR036878">
    <property type="entry name" value="Glu_permease_IIB"/>
</dbReference>
<evidence type="ECO:0000256" key="8">
    <source>
        <dbReference type="ARBA" id="ARBA00022777"/>
    </source>
</evidence>
<feature type="transmembrane region" description="Helical" evidence="13">
    <location>
        <begin position="380"/>
        <end position="398"/>
    </location>
</feature>
<comment type="subcellular location">
    <subcellularLocation>
        <location evidence="1">Cell membrane</location>
        <topology evidence="1">Multi-pass membrane protein</topology>
    </subcellularLocation>
</comment>
<evidence type="ECO:0000313" key="16">
    <source>
        <dbReference type="EMBL" id="WAT01213.1"/>
    </source>
</evidence>
<keyword evidence="8" id="KW-0418">Kinase</keyword>
<keyword evidence="2" id="KW-0813">Transport</keyword>
<dbReference type="Pfam" id="PF00367">
    <property type="entry name" value="PTS_EIIB"/>
    <property type="match status" value="1"/>
</dbReference>
<feature type="domain" description="PTS EIIB type-1" evidence="14">
    <location>
        <begin position="465"/>
        <end position="543"/>
    </location>
</feature>
<evidence type="ECO:0000256" key="1">
    <source>
        <dbReference type="ARBA" id="ARBA00004651"/>
    </source>
</evidence>
<evidence type="ECO:0000256" key="4">
    <source>
        <dbReference type="ARBA" id="ARBA00022597"/>
    </source>
</evidence>
<keyword evidence="7 13" id="KW-0812">Transmembrane</keyword>
<keyword evidence="3" id="KW-1003">Cell membrane</keyword>
<feature type="transmembrane region" description="Helical" evidence="13">
    <location>
        <begin position="56"/>
        <end position="81"/>
    </location>
</feature>
<keyword evidence="17" id="KW-1185">Reference proteome</keyword>
<dbReference type="PROSITE" id="PS51098">
    <property type="entry name" value="PTS_EIIB_TYPE_1"/>
    <property type="match status" value="1"/>
</dbReference>
<keyword evidence="4" id="KW-0762">Sugar transport</keyword>
<organism evidence="16 17">
    <name type="scientific">Rouxiella chamberiensis</name>
    <dbReference type="NCBI Taxonomy" id="1513468"/>
    <lineage>
        <taxon>Bacteria</taxon>
        <taxon>Pseudomonadati</taxon>
        <taxon>Pseudomonadota</taxon>
        <taxon>Gammaproteobacteria</taxon>
        <taxon>Enterobacterales</taxon>
        <taxon>Yersiniaceae</taxon>
        <taxon>Rouxiella</taxon>
    </lineage>
</organism>
<dbReference type="InterPro" id="IPR018113">
    <property type="entry name" value="PTrfase_EIIB_Cys"/>
</dbReference>
<feature type="transmembrane region" description="Helical" evidence="13">
    <location>
        <begin position="15"/>
        <end position="35"/>
    </location>
</feature>
<evidence type="ECO:0000256" key="13">
    <source>
        <dbReference type="SAM" id="Phobius"/>
    </source>
</evidence>
<protein>
    <submittedName>
        <fullName evidence="16">PTS transporter subunit EIIC</fullName>
    </submittedName>
</protein>
<dbReference type="Pfam" id="PF02378">
    <property type="entry name" value="PTS_EIIC"/>
    <property type="match status" value="1"/>
</dbReference>
<dbReference type="InterPro" id="IPR001996">
    <property type="entry name" value="PTS_IIB_1"/>
</dbReference>
<feature type="transmembrane region" description="Helical" evidence="13">
    <location>
        <begin position="404"/>
        <end position="426"/>
    </location>
</feature>
<proteinExistence type="predicted"/>
<feature type="transmembrane region" description="Helical" evidence="13">
    <location>
        <begin position="187"/>
        <end position="207"/>
    </location>
</feature>
<feature type="transmembrane region" description="Helical" evidence="13">
    <location>
        <begin position="350"/>
        <end position="373"/>
    </location>
</feature>
<dbReference type="EMBL" id="CP114058">
    <property type="protein sequence ID" value="WAT01213.1"/>
    <property type="molecule type" value="Genomic_DNA"/>
</dbReference>
<dbReference type="InterPro" id="IPR003352">
    <property type="entry name" value="PTS_EIIC"/>
</dbReference>
<evidence type="ECO:0000259" key="15">
    <source>
        <dbReference type="PROSITE" id="PS51103"/>
    </source>
</evidence>
<dbReference type="Gene3D" id="3.30.1360.60">
    <property type="entry name" value="Glucose permease domain IIB"/>
    <property type="match status" value="1"/>
</dbReference>
<reference evidence="16" key="1">
    <citation type="submission" date="2022-12" db="EMBL/GenBank/DDBJ databases">
        <title>Complete genome sequence of an Australian strain of Rouxiella badensis DAR84756 and resolution of the R. badensis DSM100043 and R. chamberiensis DSM28324 genomes.</title>
        <authorList>
            <person name="Paul S."/>
            <person name="Anderson P.J."/>
            <person name="Maynard G."/>
            <person name="Dyall-Smith M."/>
            <person name="Kudinha T."/>
        </authorList>
    </citation>
    <scope>NUCLEOTIDE SEQUENCE</scope>
    <source>
        <strain evidence="16">DSM 28324</strain>
    </source>
</reference>
<keyword evidence="10 13" id="KW-0472">Membrane</keyword>
<sequence length="543" mass="58465">MIKLGSKIHDLGKALMTPISVIAAAGIFLGLASALQNPNVMGDSFTQMKALQLVIGFIRQVSSALFANLPLFFAVATAMGLANAEKATAAFSAVIGFVGLHVGINYSLLAQNITPATTTVEHLTAQGMPSTEALIFASEFTRTLGIFTYNMSVLGGVSGRAYHHVAAQSFLYHRAADRRRVFGGRRFVPIITVVVLPVVGVLVSLIWPTIALGIQWVGELIGRTGEIGTFIYATSERLLIPTGLHHIINETVRFTPLGGVTTVDHQSVVGALNIFNAALTNPGAVSDDVTREATRFLAQGKIPVMMFGLPAAALAMYHCARPEHKDRVKALMMAGALASFTTGITEPLEFCFIFVSPVLYILHAILMGLSFVLMQMLGVMIGNVQGGAIDWVIFGILGGSKTHWWYPLILGVIYAPLYYFTFRWVILRMQVKTPGREEEMESEELRGSAPARTSTSTAAASSSASDKTANIIKGLGGEQNIASVDCCFTRLRVKVKDMNQVVDKTLMTTGAMGVKRVTETDVHVIYGPQVEKIANDVKVELAT</sequence>
<gene>
    <name evidence="16" type="ORF">O1V66_21270</name>
</gene>
<feature type="compositionally biased region" description="Low complexity" evidence="12">
    <location>
        <begin position="448"/>
        <end position="462"/>
    </location>
</feature>
<evidence type="ECO:0000256" key="7">
    <source>
        <dbReference type="ARBA" id="ARBA00022692"/>
    </source>
</evidence>
<dbReference type="InterPro" id="IPR013013">
    <property type="entry name" value="PTS_EIIC_1"/>
</dbReference>
<evidence type="ECO:0000313" key="17">
    <source>
        <dbReference type="Proteomes" id="UP001164712"/>
    </source>
</evidence>
<keyword evidence="6" id="KW-0598">Phosphotransferase system</keyword>
<dbReference type="SUPFAM" id="SSF55604">
    <property type="entry name" value="Glucose permease domain IIB"/>
    <property type="match status" value="1"/>
</dbReference>
<evidence type="ECO:0000259" key="14">
    <source>
        <dbReference type="PROSITE" id="PS51098"/>
    </source>
</evidence>
<dbReference type="InterPro" id="IPR050429">
    <property type="entry name" value="PTS_Glucose_EIICBA"/>
</dbReference>
<keyword evidence="5" id="KW-0808">Transferase</keyword>
<dbReference type="PANTHER" id="PTHR30009:SF20">
    <property type="entry name" value="PTS SYSTEM GLUCOSE-SPECIFIC EIICB COMPONENT-RELATED"/>
    <property type="match status" value="1"/>
</dbReference>
<dbReference type="RefSeq" id="WP_269128003.1">
    <property type="nucleotide sequence ID" value="NZ_CP114058.1"/>
</dbReference>
<evidence type="ECO:0000256" key="9">
    <source>
        <dbReference type="ARBA" id="ARBA00022989"/>
    </source>
</evidence>
<evidence type="ECO:0000256" key="2">
    <source>
        <dbReference type="ARBA" id="ARBA00022448"/>
    </source>
</evidence>
<evidence type="ECO:0000256" key="5">
    <source>
        <dbReference type="ARBA" id="ARBA00022679"/>
    </source>
</evidence>
<name>A0ABY7HPA0_9GAMM</name>
<dbReference type="Proteomes" id="UP001164712">
    <property type="component" value="Chromosome"/>
</dbReference>
<feature type="transmembrane region" description="Helical" evidence="13">
    <location>
        <begin position="87"/>
        <end position="109"/>
    </location>
</feature>
<dbReference type="PROSITE" id="PS51103">
    <property type="entry name" value="PTS_EIIC_TYPE_1"/>
    <property type="match status" value="1"/>
</dbReference>
<dbReference type="PANTHER" id="PTHR30009">
    <property type="entry name" value="CYTOCHROME C-TYPE SYNTHESIS PROTEIN AND PTS TRANSMEMBRANE COMPONENT"/>
    <property type="match status" value="1"/>
</dbReference>
<feature type="region of interest" description="Disordered" evidence="12">
    <location>
        <begin position="437"/>
        <end position="462"/>
    </location>
</feature>
<dbReference type="NCBIfam" id="TIGR00826">
    <property type="entry name" value="EIIB_glc"/>
    <property type="match status" value="1"/>
</dbReference>
<dbReference type="PROSITE" id="PS01035">
    <property type="entry name" value="PTS_EIIB_TYPE_1_CYS"/>
    <property type="match status" value="1"/>
</dbReference>
<evidence type="ECO:0000256" key="3">
    <source>
        <dbReference type="ARBA" id="ARBA00022475"/>
    </source>
</evidence>